<dbReference type="PANTHER" id="PTHR38436:SF1">
    <property type="entry name" value="ESTER CYCLASE"/>
    <property type="match status" value="1"/>
</dbReference>
<dbReference type="Pfam" id="PF07366">
    <property type="entry name" value="SnoaL"/>
    <property type="match status" value="1"/>
</dbReference>
<accession>A0ABU4YZF4</accession>
<reference evidence="1 2" key="1">
    <citation type="submission" date="2023-08" db="EMBL/GenBank/DDBJ databases">
        <title>Implementing the SeqCode for naming new Mesorhizobium species isolated from Vachellia karroo root nodules.</title>
        <authorList>
            <person name="Van Lill M."/>
        </authorList>
    </citation>
    <scope>NUCLEOTIDE SEQUENCE [LARGE SCALE GENOMIC DNA]</scope>
    <source>
        <strain evidence="1 2">VK22B</strain>
    </source>
</reference>
<dbReference type="InterPro" id="IPR009959">
    <property type="entry name" value="Cyclase_SnoaL-like"/>
</dbReference>
<proteinExistence type="predicted"/>
<dbReference type="EMBL" id="JAVIJC010000006">
    <property type="protein sequence ID" value="MDX8491465.1"/>
    <property type="molecule type" value="Genomic_DNA"/>
</dbReference>
<dbReference type="InterPro" id="IPR032710">
    <property type="entry name" value="NTF2-like_dom_sf"/>
</dbReference>
<name>A0ABU4YZF4_9HYPH</name>
<dbReference type="SUPFAM" id="SSF54427">
    <property type="entry name" value="NTF2-like"/>
    <property type="match status" value="1"/>
</dbReference>
<keyword evidence="2" id="KW-1185">Reference proteome</keyword>
<comment type="caution">
    <text evidence="1">The sequence shown here is derived from an EMBL/GenBank/DDBJ whole genome shotgun (WGS) entry which is preliminary data.</text>
</comment>
<dbReference type="Proteomes" id="UP001271249">
    <property type="component" value="Unassembled WGS sequence"/>
</dbReference>
<dbReference type="PANTHER" id="PTHR38436">
    <property type="entry name" value="POLYKETIDE CYCLASE SNOAL-LIKE DOMAIN"/>
    <property type="match status" value="1"/>
</dbReference>
<evidence type="ECO:0000313" key="1">
    <source>
        <dbReference type="EMBL" id="MDX8491465.1"/>
    </source>
</evidence>
<sequence>MGNTTSREELADLYKGYIACLNEQGWDNLGRFVGDEVQYNGETIGLAGYRRMLEGDFQAIPDLRFNIELLVSEPPRVAARLHFDCRPKGMLFGLPVNGKRVSFAENVFYEFQDGRISEVWSVIDKAAIQAQL</sequence>
<dbReference type="Gene3D" id="3.10.450.50">
    <property type="match status" value="1"/>
</dbReference>
<organism evidence="1 2">
    <name type="scientific">Mesorhizobium captivum</name>
    <dbReference type="NCBI Taxonomy" id="3072319"/>
    <lineage>
        <taxon>Bacteria</taxon>
        <taxon>Pseudomonadati</taxon>
        <taxon>Pseudomonadota</taxon>
        <taxon>Alphaproteobacteria</taxon>
        <taxon>Hyphomicrobiales</taxon>
        <taxon>Phyllobacteriaceae</taxon>
        <taxon>Mesorhizobium</taxon>
    </lineage>
</organism>
<evidence type="ECO:0000313" key="2">
    <source>
        <dbReference type="Proteomes" id="UP001271249"/>
    </source>
</evidence>
<protein>
    <submittedName>
        <fullName evidence="1">Ester cyclase</fullName>
    </submittedName>
</protein>
<dbReference type="RefSeq" id="WP_320225518.1">
    <property type="nucleotide sequence ID" value="NZ_JAVIJB010000006.1"/>
</dbReference>
<gene>
    <name evidence="1" type="ORF">RFN29_07725</name>
</gene>